<dbReference type="EMBL" id="JBGBZN010000002">
    <property type="protein sequence ID" value="MEY9470337.1"/>
    <property type="molecule type" value="Genomic_DNA"/>
</dbReference>
<dbReference type="Proteomes" id="UP001565474">
    <property type="component" value="Unassembled WGS sequence"/>
</dbReference>
<accession>A0ABV4GEI3</accession>
<protein>
    <submittedName>
        <fullName evidence="1">Uncharacterized protein</fullName>
    </submittedName>
</protein>
<proteinExistence type="predicted"/>
<evidence type="ECO:0000313" key="2">
    <source>
        <dbReference type="Proteomes" id="UP001565474"/>
    </source>
</evidence>
<gene>
    <name evidence="1" type="ORF">ABH992_002736</name>
</gene>
<dbReference type="RefSeq" id="WP_036039860.1">
    <property type="nucleotide sequence ID" value="NZ_JBGBYD010000002.1"/>
</dbReference>
<sequence>MAADIIEFPERGREDRLVASVARHEAIISEVERFAPDDPRAGLDGLLAAMERMGHQLVDLACLLLDDETRAQAQNALISLTDKIAETRDTFDRLGGRSST</sequence>
<organism evidence="1 2">
    <name type="scientific">Bradyrhizobium yuanmingense</name>
    <dbReference type="NCBI Taxonomy" id="108015"/>
    <lineage>
        <taxon>Bacteria</taxon>
        <taxon>Pseudomonadati</taxon>
        <taxon>Pseudomonadota</taxon>
        <taxon>Alphaproteobacteria</taxon>
        <taxon>Hyphomicrobiales</taxon>
        <taxon>Nitrobacteraceae</taxon>
        <taxon>Bradyrhizobium</taxon>
    </lineage>
</organism>
<evidence type="ECO:0000313" key="1">
    <source>
        <dbReference type="EMBL" id="MEY9470337.1"/>
    </source>
</evidence>
<reference evidence="1 2" key="1">
    <citation type="submission" date="2024-07" db="EMBL/GenBank/DDBJ databases">
        <title>Genomic Encyclopedia of Type Strains, Phase V (KMG-V): Genome sequencing to study the core and pangenomes of soil and plant-associated prokaryotes.</title>
        <authorList>
            <person name="Whitman W."/>
        </authorList>
    </citation>
    <scope>NUCLEOTIDE SEQUENCE [LARGE SCALE GENOMIC DNA]</scope>
    <source>
        <strain evidence="1 2">USDA 222</strain>
    </source>
</reference>
<comment type="caution">
    <text evidence="1">The sequence shown here is derived from an EMBL/GenBank/DDBJ whole genome shotgun (WGS) entry which is preliminary data.</text>
</comment>
<keyword evidence="2" id="KW-1185">Reference proteome</keyword>
<name>A0ABV4GEI3_9BRAD</name>